<feature type="non-terminal residue" evidence="2">
    <location>
        <position position="1"/>
    </location>
</feature>
<evidence type="ECO:0000313" key="2">
    <source>
        <dbReference type="EMBL" id="NXL93959.1"/>
    </source>
</evidence>
<keyword evidence="3" id="KW-1185">Reference proteome</keyword>
<dbReference type="PANTHER" id="PTHR35672">
    <property type="entry name" value="C-U-EDITING ENZYME APOBEC-4-RELATED"/>
    <property type="match status" value="1"/>
</dbReference>
<name>A0A7L0WRX0_ALELA</name>
<feature type="region of interest" description="Disordered" evidence="1">
    <location>
        <begin position="259"/>
        <end position="280"/>
    </location>
</feature>
<accession>A0A7L0WRX0</accession>
<dbReference type="Gene3D" id="3.40.140.10">
    <property type="entry name" value="Cytidine Deaminase, domain 2"/>
    <property type="match status" value="1"/>
</dbReference>
<evidence type="ECO:0000256" key="1">
    <source>
        <dbReference type="SAM" id="MobiDB-lite"/>
    </source>
</evidence>
<dbReference type="AlphaFoldDB" id="A0A7L0WRX0"/>
<dbReference type="Pfam" id="PF18778">
    <property type="entry name" value="NAD1"/>
    <property type="match status" value="1"/>
</dbReference>
<gene>
    <name evidence="2" type="primary">Apobec4</name>
    <name evidence="2" type="ORF">ALELAT_R12253</name>
</gene>
<reference evidence="2 3" key="1">
    <citation type="submission" date="2019-09" db="EMBL/GenBank/DDBJ databases">
        <title>Bird 10,000 Genomes (B10K) Project - Family phase.</title>
        <authorList>
            <person name="Zhang G."/>
        </authorList>
    </citation>
    <scope>NUCLEOTIDE SEQUENCE [LARGE SCALE GENOMIC DNA]</scope>
    <source>
        <strain evidence="2">B10K-DU-001-39</strain>
        <tissue evidence="2">Muscle</tissue>
    </source>
</reference>
<sequence length="333" mass="37780">EKIFREYLTNQGTVVKPYCWQTQSQTCAKCPYHIRTGEEARVLFAEFHRAFGFPLRTANLPSHHFLFYELRSFSGTVVQKGHATGCADQDSHPESMLFEADGYLDSVTRAHKNIRCIILYSNYSPCNEAYHCCVSKIYNFLLKHAAVSLCLYFSWLYHAEDGFPSAMWNREALRSLASLWPRVTLHWLPMGTSRHLLSSFVYGVPGSALCRLASPPGITLADEQDPHQINNSAGVRSCFRTVLPQAVLGKPAVQQSPKTFPFSRPAFQQPSQGTKGSLSPPVTQSHLLLFPGLFLPFRREHFHPRPKNIVRHLKMPRELSNQTCNSEMLPARK</sequence>
<dbReference type="InterPro" id="IPR038953">
    <property type="entry name" value="APOBEC4"/>
</dbReference>
<dbReference type="Proteomes" id="UP000562322">
    <property type="component" value="Unassembled WGS sequence"/>
</dbReference>
<comment type="caution">
    <text evidence="2">The sequence shown here is derived from an EMBL/GenBank/DDBJ whole genome shotgun (WGS) entry which is preliminary data.</text>
</comment>
<protein>
    <submittedName>
        <fullName evidence="2">ABEC4 enzyme</fullName>
    </submittedName>
</protein>
<dbReference type="EMBL" id="VXAV01010265">
    <property type="protein sequence ID" value="NXL93959.1"/>
    <property type="molecule type" value="Genomic_DNA"/>
</dbReference>
<dbReference type="PANTHER" id="PTHR35672:SF1">
    <property type="entry name" value="C-U-EDITING ENZYME APOBEC-4-RELATED"/>
    <property type="match status" value="1"/>
</dbReference>
<evidence type="ECO:0000313" key="3">
    <source>
        <dbReference type="Proteomes" id="UP000562322"/>
    </source>
</evidence>
<organism evidence="2 3">
    <name type="scientific">Alectura lathami</name>
    <name type="common">Australian brush turkey</name>
    <dbReference type="NCBI Taxonomy" id="81907"/>
    <lineage>
        <taxon>Eukaryota</taxon>
        <taxon>Metazoa</taxon>
        <taxon>Chordata</taxon>
        <taxon>Craniata</taxon>
        <taxon>Vertebrata</taxon>
        <taxon>Euteleostomi</taxon>
        <taxon>Archelosauria</taxon>
        <taxon>Archosauria</taxon>
        <taxon>Dinosauria</taxon>
        <taxon>Saurischia</taxon>
        <taxon>Theropoda</taxon>
        <taxon>Coelurosauria</taxon>
        <taxon>Aves</taxon>
        <taxon>Neognathae</taxon>
        <taxon>Galloanserae</taxon>
        <taxon>Galliformes</taxon>
        <taxon>Megapodiidae</taxon>
        <taxon>Alectura</taxon>
    </lineage>
</organism>
<feature type="non-terminal residue" evidence="2">
    <location>
        <position position="333"/>
    </location>
</feature>
<dbReference type="OrthoDB" id="9941981at2759"/>
<proteinExistence type="predicted"/>
<feature type="compositionally biased region" description="Polar residues" evidence="1">
    <location>
        <begin position="266"/>
        <end position="280"/>
    </location>
</feature>